<name>A0ABD2WEN7_9HYME</name>
<feature type="compositionally biased region" description="Polar residues" evidence="2">
    <location>
        <begin position="313"/>
        <end position="332"/>
    </location>
</feature>
<accession>A0ABD2WEN7</accession>
<protein>
    <submittedName>
        <fullName evidence="3">Uncharacterized protein</fullName>
    </submittedName>
</protein>
<keyword evidence="1" id="KW-0175">Coiled coil</keyword>
<dbReference type="Proteomes" id="UP001627154">
    <property type="component" value="Unassembled WGS sequence"/>
</dbReference>
<comment type="caution">
    <text evidence="3">The sequence shown here is derived from an EMBL/GenBank/DDBJ whole genome shotgun (WGS) entry which is preliminary data.</text>
</comment>
<sequence length="542" mass="61724">MKSITSLETVSTASRKELNDAKTFNDDKEVVDNSNKNKLPQSTSYAMIRLYANNKHTDIIETKKIKNFDRNKSKFPYDAFVHTGYDENSVKIFEPAAILAISDDYDTLSKPVKRWTKPNKRNFEKKESVQEAEKSMGQKVDLLNFENLYSEKVDEKDIMIAALQKQLRDMEKKLQSNEKSEVEKMESNNDTFNDRSHQQMLSISKNKQQFAGGKLTTPGIKSKDIKSNMTPLIMKLTSMTDKESFSGSHETPTSQFNISLNSLSVLNRSHERKRLEKRTPEQSANFSKSKKKKIASENDSHGLARSCGFGNGSHETPTSLLNISSKSLSVLNRSHERKRLEKRTPEQSANFSKSKKKKIASENDSHGLARSCGFGNVSHETPTSQFNISSKSLSALNRSHERKRLEKRTVEQSADFSKSKKKKIESENDSHDLTPIIRGGSRVVRKSLQGFRKTLMSQSNSPISTQMPDLSNSHIPESDKDEESDSSIVSIKKKEYDTDDYENSEGENTMEPLTKWEEKSPDKKGDTTVIEMWHFILEYLFH</sequence>
<feature type="region of interest" description="Disordered" evidence="2">
    <location>
        <begin position="18"/>
        <end position="38"/>
    </location>
</feature>
<dbReference type="AlphaFoldDB" id="A0ABD2WEN7"/>
<dbReference type="EMBL" id="JBJJXI010000113">
    <property type="protein sequence ID" value="KAL3390972.1"/>
    <property type="molecule type" value="Genomic_DNA"/>
</dbReference>
<feature type="compositionally biased region" description="Basic and acidic residues" evidence="2">
    <location>
        <begin position="514"/>
        <end position="523"/>
    </location>
</feature>
<feature type="compositionally biased region" description="Basic and acidic residues" evidence="2">
    <location>
        <begin position="18"/>
        <end position="31"/>
    </location>
</feature>
<feature type="compositionally biased region" description="Polar residues" evidence="2">
    <location>
        <begin position="378"/>
        <end position="397"/>
    </location>
</feature>
<evidence type="ECO:0000256" key="2">
    <source>
        <dbReference type="SAM" id="MobiDB-lite"/>
    </source>
</evidence>
<feature type="compositionally biased region" description="Polar residues" evidence="2">
    <location>
        <begin position="455"/>
        <end position="475"/>
    </location>
</feature>
<gene>
    <name evidence="3" type="ORF">TKK_014228</name>
</gene>
<evidence type="ECO:0000256" key="1">
    <source>
        <dbReference type="SAM" id="Coils"/>
    </source>
</evidence>
<feature type="region of interest" description="Disordered" evidence="2">
    <location>
        <begin position="270"/>
        <end position="435"/>
    </location>
</feature>
<organism evidence="3 4">
    <name type="scientific">Trichogramma kaykai</name>
    <dbReference type="NCBI Taxonomy" id="54128"/>
    <lineage>
        <taxon>Eukaryota</taxon>
        <taxon>Metazoa</taxon>
        <taxon>Ecdysozoa</taxon>
        <taxon>Arthropoda</taxon>
        <taxon>Hexapoda</taxon>
        <taxon>Insecta</taxon>
        <taxon>Pterygota</taxon>
        <taxon>Neoptera</taxon>
        <taxon>Endopterygota</taxon>
        <taxon>Hymenoptera</taxon>
        <taxon>Apocrita</taxon>
        <taxon>Proctotrupomorpha</taxon>
        <taxon>Chalcidoidea</taxon>
        <taxon>Trichogrammatidae</taxon>
        <taxon>Trichogramma</taxon>
    </lineage>
</organism>
<feature type="coiled-coil region" evidence="1">
    <location>
        <begin position="153"/>
        <end position="180"/>
    </location>
</feature>
<feature type="region of interest" description="Disordered" evidence="2">
    <location>
        <begin position="455"/>
        <end position="523"/>
    </location>
</feature>
<reference evidence="3 4" key="1">
    <citation type="journal article" date="2024" name="bioRxiv">
        <title>A reference genome for Trichogramma kaykai: A tiny desert-dwelling parasitoid wasp with competing sex-ratio distorters.</title>
        <authorList>
            <person name="Culotta J."/>
            <person name="Lindsey A.R."/>
        </authorList>
    </citation>
    <scope>NUCLEOTIDE SEQUENCE [LARGE SCALE GENOMIC DNA]</scope>
    <source>
        <strain evidence="3 4">KSX58</strain>
    </source>
</reference>
<proteinExistence type="predicted"/>
<evidence type="ECO:0000313" key="3">
    <source>
        <dbReference type="EMBL" id="KAL3390972.1"/>
    </source>
</evidence>
<keyword evidence="4" id="KW-1185">Reference proteome</keyword>
<evidence type="ECO:0000313" key="4">
    <source>
        <dbReference type="Proteomes" id="UP001627154"/>
    </source>
</evidence>